<organism evidence="2">
    <name type="scientific">Amorphochlora amoebiformis</name>
    <dbReference type="NCBI Taxonomy" id="1561963"/>
    <lineage>
        <taxon>Eukaryota</taxon>
        <taxon>Sar</taxon>
        <taxon>Rhizaria</taxon>
        <taxon>Cercozoa</taxon>
        <taxon>Chlorarachniophyceae</taxon>
        <taxon>Amorphochlora</taxon>
    </lineage>
</organism>
<gene>
    <name evidence="2" type="ORF">LAMO00422_LOCUS15065</name>
</gene>
<evidence type="ECO:0000256" key="1">
    <source>
        <dbReference type="SAM" id="Phobius"/>
    </source>
</evidence>
<sequence>MAEKKTEIENMEMAAAWAASGRSPELRPLDKVTTDEKAQSLNLDSMPQPQTWWERIWEWTRSSAGSLKREDAVAFLEILALIYSLTLALVVGVQFAISRDDLIAADRRFLENIVLGRNVSDFELESYYSSGALEPNPAYPSGMFYKGATITRHDSILEPDGEEKNPTL</sequence>
<keyword evidence="1" id="KW-1133">Transmembrane helix</keyword>
<feature type="transmembrane region" description="Helical" evidence="1">
    <location>
        <begin position="72"/>
        <end position="97"/>
    </location>
</feature>
<dbReference type="AlphaFoldDB" id="A0A7S0DLN1"/>
<keyword evidence="1" id="KW-0812">Transmembrane</keyword>
<evidence type="ECO:0000313" key="2">
    <source>
        <dbReference type="EMBL" id="CAD8456120.1"/>
    </source>
</evidence>
<keyword evidence="1" id="KW-0472">Membrane</keyword>
<reference evidence="2" key="1">
    <citation type="submission" date="2021-01" db="EMBL/GenBank/DDBJ databases">
        <authorList>
            <person name="Corre E."/>
            <person name="Pelletier E."/>
            <person name="Niang G."/>
            <person name="Scheremetjew M."/>
            <person name="Finn R."/>
            <person name="Kale V."/>
            <person name="Holt S."/>
            <person name="Cochrane G."/>
            <person name="Meng A."/>
            <person name="Brown T."/>
            <person name="Cohen L."/>
        </authorList>
    </citation>
    <scope>NUCLEOTIDE SEQUENCE</scope>
    <source>
        <strain evidence="2">CCMP2058</strain>
    </source>
</reference>
<proteinExistence type="predicted"/>
<name>A0A7S0DLN1_9EUKA</name>
<dbReference type="EMBL" id="HBEM01022106">
    <property type="protein sequence ID" value="CAD8456120.1"/>
    <property type="molecule type" value="Transcribed_RNA"/>
</dbReference>
<accession>A0A7S0DLN1</accession>
<protein>
    <submittedName>
        <fullName evidence="2">Uncharacterized protein</fullName>
    </submittedName>
</protein>